<feature type="region of interest" description="Disordered" evidence="2">
    <location>
        <begin position="218"/>
        <end position="238"/>
    </location>
</feature>
<dbReference type="CDD" id="cd09645">
    <property type="entry name" value="Cas5_I-E"/>
    <property type="match status" value="1"/>
</dbReference>
<dbReference type="Pfam" id="PF09704">
    <property type="entry name" value="Cas_Cas5d"/>
    <property type="match status" value="1"/>
</dbReference>
<sequence length="238" mass="26007">MLLLRLAGPLQSWGATSRFTHRHTQVTPTKSGVIGMLAAASGLRRTDPLTELLSLDFGVRIDQPGQLLRDFQVARTLDGRDSMPLTNRYYLSDAVFLVAIGGDQALLEGLHESVRRPHFPLYLGRRACPPVAPISLGVHPGTVDEALRDWPWQAAKRLRERGELTVPLEVVSDAPPGADVTETLPDQPISFDPAHRQYGWRAVVRTRIVVPNPDGRPPALVAASRGHAPADHDPLASL</sequence>
<evidence type="ECO:0000256" key="2">
    <source>
        <dbReference type="SAM" id="MobiDB-lite"/>
    </source>
</evidence>
<feature type="compositionally biased region" description="Basic and acidic residues" evidence="2">
    <location>
        <begin position="228"/>
        <end position="238"/>
    </location>
</feature>
<proteinExistence type="predicted"/>
<dbReference type="InterPro" id="IPR013422">
    <property type="entry name" value="CRISPR-assoc_prot_Cas5_N"/>
</dbReference>
<accession>A8M404</accession>
<reference evidence="3" key="1">
    <citation type="submission" date="2007-10" db="EMBL/GenBank/DDBJ databases">
        <title>Complete sequence of Salinispora arenicola CNS-205.</title>
        <authorList>
            <consortium name="US DOE Joint Genome Institute"/>
            <person name="Copeland A."/>
            <person name="Lucas S."/>
            <person name="Lapidus A."/>
            <person name="Barry K."/>
            <person name="Glavina del Rio T."/>
            <person name="Dalin E."/>
            <person name="Tice H."/>
            <person name="Pitluck S."/>
            <person name="Foster B."/>
            <person name="Schmutz J."/>
            <person name="Larimer F."/>
            <person name="Land M."/>
            <person name="Hauser L."/>
            <person name="Kyrpides N."/>
            <person name="Ivanova N."/>
            <person name="Jensen P.R."/>
            <person name="Moore B.S."/>
            <person name="Penn K."/>
            <person name="Jenkins C."/>
            <person name="Udwary D."/>
            <person name="Xiang L."/>
            <person name="Gontang E."/>
            <person name="Richardson P."/>
        </authorList>
    </citation>
    <scope>NUCLEOTIDE SEQUENCE [LARGE SCALE GENOMIC DNA]</scope>
    <source>
        <strain evidence="3">CNS-205</strain>
    </source>
</reference>
<protein>
    <submittedName>
        <fullName evidence="3">CRISPR-associated protein Cas5 family</fullName>
    </submittedName>
</protein>
<dbReference type="NCBIfam" id="TIGR02593">
    <property type="entry name" value="CRISPR_cas5"/>
    <property type="match status" value="1"/>
</dbReference>
<dbReference type="STRING" id="391037.Sare_2576"/>
<dbReference type="AlphaFoldDB" id="A8M404"/>
<name>A8M404_SALAI</name>
<dbReference type="InterPro" id="IPR021124">
    <property type="entry name" value="CRISPR-assoc_prot_Cas5"/>
</dbReference>
<dbReference type="HOGENOM" id="CLU_084726_1_0_11"/>
<evidence type="ECO:0000313" key="3">
    <source>
        <dbReference type="EMBL" id="ABV98418.1"/>
    </source>
</evidence>
<dbReference type="GO" id="GO:0003723">
    <property type="term" value="F:RNA binding"/>
    <property type="evidence" value="ECO:0007669"/>
    <property type="project" value="InterPro"/>
</dbReference>
<dbReference type="GO" id="GO:0051607">
    <property type="term" value="P:defense response to virus"/>
    <property type="evidence" value="ECO:0007669"/>
    <property type="project" value="UniProtKB-KW"/>
</dbReference>
<dbReference type="KEGG" id="saq:Sare_2576"/>
<dbReference type="NCBIfam" id="TIGR01868">
    <property type="entry name" value="casD_Cas5e"/>
    <property type="match status" value="1"/>
</dbReference>
<organism evidence="3">
    <name type="scientific">Salinispora arenicola (strain CNS-205)</name>
    <dbReference type="NCBI Taxonomy" id="391037"/>
    <lineage>
        <taxon>Bacteria</taxon>
        <taxon>Bacillati</taxon>
        <taxon>Actinomycetota</taxon>
        <taxon>Actinomycetes</taxon>
        <taxon>Micromonosporales</taxon>
        <taxon>Micromonosporaceae</taxon>
        <taxon>Salinispora</taxon>
    </lineage>
</organism>
<gene>
    <name evidence="3" type="ordered locus">Sare_2576</name>
</gene>
<evidence type="ECO:0000256" key="1">
    <source>
        <dbReference type="ARBA" id="ARBA00023118"/>
    </source>
</evidence>
<keyword evidence="1" id="KW-0051">Antiviral defense</keyword>
<dbReference type="eggNOG" id="ENOG502ZBPB">
    <property type="taxonomic scope" value="Bacteria"/>
</dbReference>
<dbReference type="EMBL" id="CP000850">
    <property type="protein sequence ID" value="ABV98418.1"/>
    <property type="molecule type" value="Genomic_DNA"/>
</dbReference>
<dbReference type="InterPro" id="IPR010147">
    <property type="entry name" value="CRISPR-assoc_prot_CasD"/>
</dbReference>
<dbReference type="GO" id="GO:0043571">
    <property type="term" value="P:maintenance of CRISPR repeat elements"/>
    <property type="evidence" value="ECO:0007669"/>
    <property type="project" value="InterPro"/>
</dbReference>
<dbReference type="Gene3D" id="3.30.70.2660">
    <property type="match status" value="1"/>
</dbReference>